<dbReference type="OrthoDB" id="37369at2"/>
<dbReference type="AlphaFoldDB" id="A0A419SKF6"/>
<gene>
    <name evidence="1" type="ORF">BEP19_08485</name>
</gene>
<dbReference type="Pfam" id="PF04308">
    <property type="entry name" value="RNaseH_like"/>
    <property type="match status" value="1"/>
</dbReference>
<evidence type="ECO:0000313" key="2">
    <source>
        <dbReference type="Proteomes" id="UP000284219"/>
    </source>
</evidence>
<name>A0A419SKF6_9BACL</name>
<organism evidence="1 2">
    <name type="scientific">Ammoniphilus oxalaticus</name>
    <dbReference type="NCBI Taxonomy" id="66863"/>
    <lineage>
        <taxon>Bacteria</taxon>
        <taxon>Bacillati</taxon>
        <taxon>Bacillota</taxon>
        <taxon>Bacilli</taxon>
        <taxon>Bacillales</taxon>
        <taxon>Paenibacillaceae</taxon>
        <taxon>Aneurinibacillus group</taxon>
        <taxon>Ammoniphilus</taxon>
    </lineage>
</organism>
<dbReference type="InterPro" id="IPR007405">
    <property type="entry name" value="Phage_KVP40_Orf299"/>
</dbReference>
<keyword evidence="2" id="KW-1185">Reference proteome</keyword>
<comment type="caution">
    <text evidence="1">The sequence shown here is derived from an EMBL/GenBank/DDBJ whole genome shotgun (WGS) entry which is preliminary data.</text>
</comment>
<evidence type="ECO:0000313" key="1">
    <source>
        <dbReference type="EMBL" id="RKD24416.1"/>
    </source>
</evidence>
<dbReference type="PANTHER" id="PTHR39961">
    <property type="entry name" value="HYPOTHETICAL CYTOSOLIC PROTEIN"/>
    <property type="match status" value="1"/>
</dbReference>
<protein>
    <submittedName>
        <fullName evidence="1">Uncharacterized protein</fullName>
    </submittedName>
</protein>
<dbReference type="EMBL" id="MCHY01000008">
    <property type="protein sequence ID" value="RKD24416.1"/>
    <property type="molecule type" value="Genomic_DNA"/>
</dbReference>
<dbReference type="RefSeq" id="WP_120189714.1">
    <property type="nucleotide sequence ID" value="NZ_MCHY01000008.1"/>
</dbReference>
<dbReference type="Proteomes" id="UP000284219">
    <property type="component" value="Unassembled WGS sequence"/>
</dbReference>
<accession>A0A419SKF6</accession>
<dbReference type="PANTHER" id="PTHR39961:SF1">
    <property type="entry name" value="DUF458 DOMAIN-CONTAINING PROTEIN"/>
    <property type="match status" value="1"/>
</dbReference>
<proteinExistence type="predicted"/>
<sequence length="178" mass="20932">MLRVKQVTLHDLRFQNTQEKNLSLHCVFDRVLQFIASEPHREFRFMIGTDSQVYRNHTTFVTGIVAQRVGKGVWACYRKIKRDGRKSLREKITMETQLTQLIASFFDQQKDWIIREQLPKGSSFTKECHLDIGDGIQNKTRMFVTEMIKVIETTGYQPKIKPYSYVASHYANYYTKLG</sequence>
<reference evidence="1 2" key="1">
    <citation type="submission" date="2016-08" db="EMBL/GenBank/DDBJ databases">
        <title>Novel Firmicute Genomes.</title>
        <authorList>
            <person name="Poppleton D.I."/>
            <person name="Gribaldo S."/>
        </authorList>
    </citation>
    <scope>NUCLEOTIDE SEQUENCE [LARGE SCALE GENOMIC DNA]</scope>
    <source>
        <strain evidence="1 2">RAOx-1</strain>
    </source>
</reference>